<keyword evidence="3" id="KW-0201">Cytochrome c-type biogenesis</keyword>
<evidence type="ECO:0000256" key="4">
    <source>
        <dbReference type="ARBA" id="ARBA00023157"/>
    </source>
</evidence>
<dbReference type="PANTHER" id="PTHR42852">
    <property type="entry name" value="THIOL:DISULFIDE INTERCHANGE PROTEIN DSBE"/>
    <property type="match status" value="1"/>
</dbReference>
<dbReference type="RefSeq" id="WP_027312698.1">
    <property type="nucleotide sequence ID" value="NZ_JBHLZN010000005.1"/>
</dbReference>
<feature type="domain" description="Thioredoxin" evidence="6">
    <location>
        <begin position="34"/>
        <end position="170"/>
    </location>
</feature>
<keyword evidence="5" id="KW-0676">Redox-active center</keyword>
<evidence type="ECO:0000256" key="5">
    <source>
        <dbReference type="ARBA" id="ARBA00023284"/>
    </source>
</evidence>
<organism evidence="7 8">
    <name type="scientific">Balneatrix alpica</name>
    <dbReference type="NCBI Taxonomy" id="75684"/>
    <lineage>
        <taxon>Bacteria</taxon>
        <taxon>Pseudomonadati</taxon>
        <taxon>Pseudomonadota</taxon>
        <taxon>Gammaproteobacteria</taxon>
        <taxon>Oceanospirillales</taxon>
        <taxon>Balneatrichaceae</taxon>
        <taxon>Balneatrix</taxon>
    </lineage>
</organism>
<dbReference type="InterPro" id="IPR036249">
    <property type="entry name" value="Thioredoxin-like_sf"/>
</dbReference>
<dbReference type="SUPFAM" id="SSF52833">
    <property type="entry name" value="Thioredoxin-like"/>
    <property type="match status" value="1"/>
</dbReference>
<dbReference type="EMBL" id="JBHLZN010000005">
    <property type="protein sequence ID" value="MFB9887531.1"/>
    <property type="molecule type" value="Genomic_DNA"/>
</dbReference>
<name>A0ABV5ZE46_9GAMM</name>
<reference evidence="7 8" key="1">
    <citation type="submission" date="2024-09" db="EMBL/GenBank/DDBJ databases">
        <authorList>
            <person name="Sun Q."/>
            <person name="Mori K."/>
        </authorList>
    </citation>
    <scope>NUCLEOTIDE SEQUENCE [LARGE SCALE GENOMIC DNA]</scope>
    <source>
        <strain evidence="7 8">ATCC 51285</strain>
    </source>
</reference>
<dbReference type="NCBIfam" id="TIGR00385">
    <property type="entry name" value="dsbE"/>
    <property type="match status" value="1"/>
</dbReference>
<dbReference type="InterPro" id="IPR017937">
    <property type="entry name" value="Thioredoxin_CS"/>
</dbReference>
<dbReference type="PROSITE" id="PS00194">
    <property type="entry name" value="THIOREDOXIN_1"/>
    <property type="match status" value="1"/>
</dbReference>
<keyword evidence="8" id="KW-1185">Reference proteome</keyword>
<dbReference type="InterPro" id="IPR013740">
    <property type="entry name" value="Redoxin"/>
</dbReference>
<dbReference type="PANTHER" id="PTHR42852:SF6">
    <property type="entry name" value="THIOL:DISULFIDE INTERCHANGE PROTEIN DSBE"/>
    <property type="match status" value="1"/>
</dbReference>
<protein>
    <submittedName>
        <fullName evidence="7">DsbE family thiol:disulfide interchange protein</fullName>
    </submittedName>
</protein>
<proteinExistence type="inferred from homology"/>
<sequence length="176" mass="19593">MRKFLVAIPLVIAFALGYLFWDSLPRNPQELPSVLLGKAFPSFSLPALNPDQGVLTESNVKGPVLVNVWATWCPSCHVEHPYLVELAKLGIPIIGLNYKDETAKAREWLVEKGDPYIFNIVDESGRLGLDLGVTGAPETYLVDAQGVIQYRHVGVVDNQVWQQKLAPLYQQLENNP</sequence>
<comment type="caution">
    <text evidence="7">The sequence shown here is derived from an EMBL/GenBank/DDBJ whole genome shotgun (WGS) entry which is preliminary data.</text>
</comment>
<comment type="subcellular location">
    <subcellularLocation>
        <location evidence="1">Cell inner membrane</location>
        <topology evidence="1">Single-pass membrane protein</topology>
        <orientation evidence="1">Periplasmic side</orientation>
    </subcellularLocation>
</comment>
<keyword evidence="4" id="KW-1015">Disulfide bond</keyword>
<gene>
    <name evidence="7" type="ORF">ACFFLH_14010</name>
</gene>
<dbReference type="InterPro" id="IPR013766">
    <property type="entry name" value="Thioredoxin_domain"/>
</dbReference>
<dbReference type="InterPro" id="IPR004799">
    <property type="entry name" value="Periplasmic_diS_OxRdtase_DsbE"/>
</dbReference>
<evidence type="ECO:0000313" key="8">
    <source>
        <dbReference type="Proteomes" id="UP001589628"/>
    </source>
</evidence>
<dbReference type="InterPro" id="IPR050553">
    <property type="entry name" value="Thioredoxin_ResA/DsbE_sf"/>
</dbReference>
<dbReference type="Pfam" id="PF08534">
    <property type="entry name" value="Redoxin"/>
    <property type="match status" value="1"/>
</dbReference>
<accession>A0ABV5ZE46</accession>
<dbReference type="Gene3D" id="3.40.30.10">
    <property type="entry name" value="Glutaredoxin"/>
    <property type="match status" value="1"/>
</dbReference>
<dbReference type="CDD" id="cd03010">
    <property type="entry name" value="TlpA_like_DsbE"/>
    <property type="match status" value="1"/>
</dbReference>
<evidence type="ECO:0000313" key="7">
    <source>
        <dbReference type="EMBL" id="MFB9887531.1"/>
    </source>
</evidence>
<evidence type="ECO:0000259" key="6">
    <source>
        <dbReference type="PROSITE" id="PS51352"/>
    </source>
</evidence>
<dbReference type="Proteomes" id="UP001589628">
    <property type="component" value="Unassembled WGS sequence"/>
</dbReference>
<evidence type="ECO:0000256" key="2">
    <source>
        <dbReference type="ARBA" id="ARBA00007758"/>
    </source>
</evidence>
<evidence type="ECO:0000256" key="1">
    <source>
        <dbReference type="ARBA" id="ARBA00004383"/>
    </source>
</evidence>
<comment type="similarity">
    <text evidence="2">Belongs to the thioredoxin family. DsbE subfamily.</text>
</comment>
<evidence type="ECO:0000256" key="3">
    <source>
        <dbReference type="ARBA" id="ARBA00022748"/>
    </source>
</evidence>
<dbReference type="PROSITE" id="PS51352">
    <property type="entry name" value="THIOREDOXIN_2"/>
    <property type="match status" value="1"/>
</dbReference>